<dbReference type="Proteomes" id="UP000499080">
    <property type="component" value="Unassembled WGS sequence"/>
</dbReference>
<evidence type="ECO:0000313" key="1">
    <source>
        <dbReference type="EMBL" id="GBO40692.1"/>
    </source>
</evidence>
<accession>A0A4Y2WXN8</accession>
<keyword evidence="2" id="KW-1185">Reference proteome</keyword>
<proteinExistence type="predicted"/>
<gene>
    <name evidence="1" type="ORF">AVEN_45556_1</name>
</gene>
<name>A0A4Y2WXN8_ARAVE</name>
<comment type="caution">
    <text evidence="1">The sequence shown here is derived from an EMBL/GenBank/DDBJ whole genome shotgun (WGS) entry which is preliminary data.</text>
</comment>
<dbReference type="EMBL" id="BGPR01065988">
    <property type="protein sequence ID" value="GBO40692.1"/>
    <property type="molecule type" value="Genomic_DNA"/>
</dbReference>
<feature type="non-terminal residue" evidence="1">
    <location>
        <position position="30"/>
    </location>
</feature>
<evidence type="ECO:0000313" key="2">
    <source>
        <dbReference type="Proteomes" id="UP000499080"/>
    </source>
</evidence>
<sequence>MKHIGHDVNIGTEGGVILAITGFGPTHLGG</sequence>
<reference evidence="1 2" key="1">
    <citation type="journal article" date="2019" name="Sci. Rep.">
        <title>Orb-weaving spider Araneus ventricosus genome elucidates the spidroin gene catalogue.</title>
        <authorList>
            <person name="Kono N."/>
            <person name="Nakamura H."/>
            <person name="Ohtoshi R."/>
            <person name="Moran D.A.P."/>
            <person name="Shinohara A."/>
            <person name="Yoshida Y."/>
            <person name="Fujiwara M."/>
            <person name="Mori M."/>
            <person name="Tomita M."/>
            <person name="Arakawa K."/>
        </authorList>
    </citation>
    <scope>NUCLEOTIDE SEQUENCE [LARGE SCALE GENOMIC DNA]</scope>
</reference>
<dbReference type="AlphaFoldDB" id="A0A4Y2WXN8"/>
<organism evidence="1 2">
    <name type="scientific">Araneus ventricosus</name>
    <name type="common">Orbweaver spider</name>
    <name type="synonym">Epeira ventricosa</name>
    <dbReference type="NCBI Taxonomy" id="182803"/>
    <lineage>
        <taxon>Eukaryota</taxon>
        <taxon>Metazoa</taxon>
        <taxon>Ecdysozoa</taxon>
        <taxon>Arthropoda</taxon>
        <taxon>Chelicerata</taxon>
        <taxon>Arachnida</taxon>
        <taxon>Araneae</taxon>
        <taxon>Araneomorphae</taxon>
        <taxon>Entelegynae</taxon>
        <taxon>Araneoidea</taxon>
        <taxon>Araneidae</taxon>
        <taxon>Araneus</taxon>
    </lineage>
</organism>
<protein>
    <submittedName>
        <fullName evidence="1">Uncharacterized protein</fullName>
    </submittedName>
</protein>